<dbReference type="InterPro" id="IPR009003">
    <property type="entry name" value="Peptidase_S1_PA"/>
</dbReference>
<keyword evidence="8" id="KW-1185">Reference proteome</keyword>
<gene>
    <name evidence="7" type="ordered locus">Isop_1372</name>
</gene>
<dbReference type="RefSeq" id="WP_013564245.1">
    <property type="nucleotide sequence ID" value="NC_014962.1"/>
</dbReference>
<evidence type="ECO:0000313" key="8">
    <source>
        <dbReference type="Proteomes" id="UP000008631"/>
    </source>
</evidence>
<accession>E8QXB6</accession>
<keyword evidence="6" id="KW-0720">Serine protease</keyword>
<dbReference type="GO" id="GO:0008239">
    <property type="term" value="F:dipeptidyl-peptidase activity"/>
    <property type="evidence" value="ECO:0007669"/>
    <property type="project" value="UniProtKB-UniRule"/>
</dbReference>
<dbReference type="SUPFAM" id="SSF50494">
    <property type="entry name" value="Trypsin-like serine proteases"/>
    <property type="match status" value="1"/>
</dbReference>
<reference key="1">
    <citation type="submission" date="2010-11" db="EMBL/GenBank/DDBJ databases">
        <title>The complete sequence of chromosome of Isophaera pallida ATCC 43644.</title>
        <authorList>
            <consortium name="US DOE Joint Genome Institute (JGI-PGF)"/>
            <person name="Lucas S."/>
            <person name="Copeland A."/>
            <person name="Lapidus A."/>
            <person name="Bruce D."/>
            <person name="Goodwin L."/>
            <person name="Pitluck S."/>
            <person name="Kyrpides N."/>
            <person name="Mavromatis K."/>
            <person name="Pagani I."/>
            <person name="Ivanova N."/>
            <person name="Saunders E."/>
            <person name="Brettin T."/>
            <person name="Detter J.C."/>
            <person name="Han C."/>
            <person name="Tapia R."/>
            <person name="Land M."/>
            <person name="Hauser L."/>
            <person name="Markowitz V."/>
            <person name="Cheng J.-F."/>
            <person name="Hugenholtz P."/>
            <person name="Woyke T."/>
            <person name="Wu D."/>
            <person name="Eisen J.A."/>
        </authorList>
    </citation>
    <scope>NUCLEOTIDE SEQUENCE</scope>
    <source>
        <strain>ATCC 43644</strain>
    </source>
</reference>
<dbReference type="PANTHER" id="PTHR38469">
    <property type="entry name" value="PERIPLASMIC PEPTIDASE SUBFAMILY S1B"/>
    <property type="match status" value="1"/>
</dbReference>
<protein>
    <recommendedName>
        <fullName evidence="6">Dipeptidyl-peptidase</fullName>
        <ecNumber evidence="6">3.4.14.-</ecNumber>
    </recommendedName>
</protein>
<dbReference type="HOGENOM" id="CLU_013776_0_0_0"/>
<dbReference type="InterPro" id="IPR019500">
    <property type="entry name" value="Pep_S46"/>
</dbReference>
<reference evidence="7 8" key="2">
    <citation type="journal article" date="2011" name="Stand. Genomic Sci.">
        <title>Complete genome sequence of Isosphaera pallida type strain (IS1B).</title>
        <authorList>
            <consortium name="US DOE Joint Genome Institute (JGI-PGF)"/>
            <person name="Goker M."/>
            <person name="Cleland D."/>
            <person name="Saunders E."/>
            <person name="Lapidus A."/>
            <person name="Nolan M."/>
            <person name="Lucas S."/>
            <person name="Hammon N."/>
            <person name="Deshpande S."/>
            <person name="Cheng J.F."/>
            <person name="Tapia R."/>
            <person name="Han C."/>
            <person name="Goodwin L."/>
            <person name="Pitluck S."/>
            <person name="Liolios K."/>
            <person name="Pagani I."/>
            <person name="Ivanova N."/>
            <person name="Mavromatis K."/>
            <person name="Pati A."/>
            <person name="Chen A."/>
            <person name="Palaniappan K."/>
            <person name="Land M."/>
            <person name="Hauser L."/>
            <person name="Chang Y.J."/>
            <person name="Jeffries C.D."/>
            <person name="Detter J.C."/>
            <person name="Beck B."/>
            <person name="Woyke T."/>
            <person name="Bristow J."/>
            <person name="Eisen J.A."/>
            <person name="Markowitz V."/>
            <person name="Hugenholtz P."/>
            <person name="Kyrpides N.C."/>
            <person name="Klenk H.P."/>
        </authorList>
    </citation>
    <scope>NUCLEOTIDE SEQUENCE [LARGE SCALE GENOMIC DNA]</scope>
    <source>
        <strain evidence="8">ATCC 43644 / DSM 9630 / IS1B</strain>
    </source>
</reference>
<evidence type="ECO:0000313" key="7">
    <source>
        <dbReference type="EMBL" id="ADV61957.1"/>
    </source>
</evidence>
<dbReference type="EMBL" id="CP002353">
    <property type="protein sequence ID" value="ADV61957.1"/>
    <property type="molecule type" value="Genomic_DNA"/>
</dbReference>
<dbReference type="PANTHER" id="PTHR38469:SF1">
    <property type="entry name" value="PERIPLASMIC PEPTIDASE SUBFAMILY S1B"/>
    <property type="match status" value="1"/>
</dbReference>
<dbReference type="GO" id="GO:0070009">
    <property type="term" value="F:serine-type aminopeptidase activity"/>
    <property type="evidence" value="ECO:0007669"/>
    <property type="project" value="UniProtKB-UniRule"/>
</dbReference>
<keyword evidence="4" id="KW-0732">Signal</keyword>
<organism evidence="7 8">
    <name type="scientific">Isosphaera pallida (strain ATCC 43644 / DSM 9630 / IS1B)</name>
    <dbReference type="NCBI Taxonomy" id="575540"/>
    <lineage>
        <taxon>Bacteria</taxon>
        <taxon>Pseudomonadati</taxon>
        <taxon>Planctomycetota</taxon>
        <taxon>Planctomycetia</taxon>
        <taxon>Isosphaerales</taxon>
        <taxon>Isosphaeraceae</taxon>
        <taxon>Isosphaera</taxon>
    </lineage>
</organism>
<proteinExistence type="inferred from homology"/>
<evidence type="ECO:0000256" key="4">
    <source>
        <dbReference type="ARBA" id="ARBA00022729"/>
    </source>
</evidence>
<dbReference type="InParanoid" id="E8QXB6"/>
<dbReference type="InterPro" id="IPR043504">
    <property type="entry name" value="Peptidase_S1_PA_chymotrypsin"/>
</dbReference>
<dbReference type="GO" id="GO:0006508">
    <property type="term" value="P:proteolysis"/>
    <property type="evidence" value="ECO:0007669"/>
    <property type="project" value="UniProtKB-KW"/>
</dbReference>
<dbReference type="Proteomes" id="UP000008631">
    <property type="component" value="Chromosome"/>
</dbReference>
<dbReference type="EC" id="3.4.14.-" evidence="6"/>
<comment type="similarity">
    <text evidence="1 6">Belongs to the peptidase S46 family.</text>
</comment>
<dbReference type="KEGG" id="ipa:Isop_1372"/>
<keyword evidence="5 6" id="KW-0378">Hydrolase</keyword>
<keyword evidence="3 6" id="KW-0645">Protease</keyword>
<dbReference type="AlphaFoldDB" id="E8QXB6"/>
<evidence type="ECO:0000256" key="3">
    <source>
        <dbReference type="ARBA" id="ARBA00022670"/>
    </source>
</evidence>
<dbReference type="Gene3D" id="2.40.10.10">
    <property type="entry name" value="Trypsin-like serine proteases"/>
    <property type="match status" value="1"/>
</dbReference>
<evidence type="ECO:0000256" key="2">
    <source>
        <dbReference type="ARBA" id="ARBA00022438"/>
    </source>
</evidence>
<dbReference type="eggNOG" id="COG3591">
    <property type="taxonomic scope" value="Bacteria"/>
</dbReference>
<sequence length="701" mass="77953">MRKSRFATVWASLSLGMAAWLAGGFAVPSLADEGMWTFDNLPLQTLKERYGFEPPAGWADHLRLSAVRFNNGGSGSFVSANGLIMTNHHVGADVLQKISTPERNIYESGFLAETPEQEIAAPDLEINVLVGIKDVTNEVNAAVQPDMDDARAAQARRAAMATLEKKSLEETGLRSDVVTLYQGGRYALYTYKKYTDVRLVFAPEFNIAFFGGDPDNFEYPRYCLDVCFFRAYENGQPAKVEHHLAWSRNGSQDGELVFVAGHPGRTSRQFTVAHLEYLRDHAFPLLLSVLAQREADLKEYSQRGEEQARQAKEDLFGIQNSIKARTGGLKGLQDQALMARKAQEEKALRDAVANDPNLKDYATAWDKIAEAQKVARRVQIDYSLLERGFAFDSQLFNIARGLVRLAEETAKPNEDRLREYRDSNLDSLKLGLFSPAPIYPEFEEFKLARSLRYWYDQVGPNNDLIQQALRGERPEAAAKRLVGGTKLADVAYRKELAEGGRAAIESCVDPMIVLARLVDPAAREVRKIREDQVEGVETANYALIAKARFAQLGDSVYPDATFTLRLAIGTVAGYEVDGQTIPPYTTYEGLFQRADLKGNQPPYVVPSSWIKARDEKRIDLNTPFNFVSTNDIIGGNSGSPVVNCNNEVVGLIFDGNIQSLVLDFVYDDKVARAVSVDSRGILQALKHVYHAANLVRELTGE</sequence>
<evidence type="ECO:0000256" key="1">
    <source>
        <dbReference type="ARBA" id="ARBA00010491"/>
    </source>
</evidence>
<dbReference type="STRING" id="575540.Isop_1372"/>
<dbReference type="Pfam" id="PF10459">
    <property type="entry name" value="Peptidase_S46"/>
    <property type="match status" value="1"/>
</dbReference>
<name>E8QXB6_ISOPI</name>
<keyword evidence="2 6" id="KW-0031">Aminopeptidase</keyword>
<dbReference type="GO" id="GO:0043171">
    <property type="term" value="P:peptide catabolic process"/>
    <property type="evidence" value="ECO:0007669"/>
    <property type="project" value="UniProtKB-UniRule"/>
</dbReference>
<dbReference type="OrthoDB" id="9805367at2"/>
<comment type="function">
    <text evidence="6">Catalyzes the removal of dipeptides from the N-terminus of oligopeptides.</text>
</comment>
<evidence type="ECO:0000256" key="5">
    <source>
        <dbReference type="ARBA" id="ARBA00022801"/>
    </source>
</evidence>
<evidence type="ECO:0000256" key="6">
    <source>
        <dbReference type="RuleBase" id="RU366067"/>
    </source>
</evidence>